<feature type="domain" description="Ras-GAP" evidence="2">
    <location>
        <begin position="67"/>
        <end position="249"/>
    </location>
</feature>
<feature type="compositionally biased region" description="Polar residues" evidence="1">
    <location>
        <begin position="919"/>
        <end position="936"/>
    </location>
</feature>
<dbReference type="PROSITE" id="PS50018">
    <property type="entry name" value="RAS_GTPASE_ACTIV_2"/>
    <property type="match status" value="1"/>
</dbReference>
<evidence type="ECO:0000259" key="2">
    <source>
        <dbReference type="PROSITE" id="PS50018"/>
    </source>
</evidence>
<feature type="compositionally biased region" description="Low complexity" evidence="1">
    <location>
        <begin position="423"/>
        <end position="441"/>
    </location>
</feature>
<gene>
    <name evidence="3" type="ORF">BSAL_45000</name>
</gene>
<evidence type="ECO:0000256" key="1">
    <source>
        <dbReference type="SAM" id="MobiDB-lite"/>
    </source>
</evidence>
<feature type="region of interest" description="Disordered" evidence="1">
    <location>
        <begin position="919"/>
        <end position="939"/>
    </location>
</feature>
<name>A0A0S4KLP2_BODSA</name>
<feature type="region of interest" description="Disordered" evidence="1">
    <location>
        <begin position="741"/>
        <end position="815"/>
    </location>
</feature>
<dbReference type="EMBL" id="CYKH01002197">
    <property type="protein sequence ID" value="CUI15505.1"/>
    <property type="molecule type" value="Genomic_DNA"/>
</dbReference>
<accession>A0A0S4KLP2</accession>
<evidence type="ECO:0000313" key="3">
    <source>
        <dbReference type="EMBL" id="CUI15505.1"/>
    </source>
</evidence>
<sequence>MNAAVLLEDLSQDYQLLAGLVDGIGAYQHRQLSRLLCNVLCCVTTHTQPSCSCSTTLDASRDVLASNVLAMLIAMERGKALRVQSNVHTFMRGNSLVPLLFDTLGREWLHPFMVAGIDSVLNTMREPDASSALECFLTDDSPDDIDGALERLDTLVSALWDVVVDSIPCWPLSFRWALASLSRRPPGLDGGRPFPTDYELVPMLSTIVMLRCVIPCIMGFSTRNVSEGDDTLLRKRIMFLTKLLQRAAYFVDDDVAHDDNEPGTSAAVVATIVDCLHRRMVGVWWYLLDDISVLDDLKKGNHWGTSPLVKTTRGTTTPLTGSPLLAEGTHCPYVMELLSFVDQHVTSIVGHMHSMTPISAPIHLHRLHNFSRFAKRRIDQIVTPEENGQLKHDDVPLQNQKATTQMGNIASSFQALKNKFSRSRSSSQASSAPPAVLPSSDPSKEEVFDELVRHSSRCRLQPETLNYAQLFCLLVGNVQTLVSKKDREEAESVSFSGTSMAPDVDPDSVACAMLALYADQLTESNQHFASEKERNTAVLQKSIPLASRHCQRLAPSILCEGALDAAAHLCYMLDVVQQSSGSCTSVQLLFFPPQEPLKCGCGKEWLRAVIQHLLPAKVTKRISQVVFSQPSAVSGGNTIFRSFGLTPSGRSVGAPTAQHVFAHDTNVALPWSSAGVERRVTGVKSHSVLASIERIVNGADVDETLSSLPSILMAAKSPPTTKVPRVPLTFRDYHFLKLEGAEQGTATPTTRSRRGSFTKGGGLASSTRSIPTEDRSHFPDELPSPPPGIKSPIFERGSPGRGSPGVDPATPSDASIRGPLLLREYSGDVWEPRLQRHILELVWSVASPPHRFHNATAVGIPRTVLRPFRVKVAEWFCRFHVDLVENLVSSSSSAAAQRLTSDRLRREFVPPSTSGLLRRQASFQGSSPPTRPSTTRGGSGRAFLPHCTWLGFLSERINPLDMAEFEAACYHAITEVYGSRTSDTGDSSSWLFVETGEKSSPQLALCSVSLQHITLRSLWRMLLYSVSRTWGTIASFELWDYWCSEMMNVVREWEPPGTELVDDVPNVLFKPERLHIFHKAVAERVVAITTQYGTCEHEMMVMLIQCTNFARNATEDISDAELGKGISQILSTFAPSCCDHTVALPAEFASSPQRSIDVVGRALAEFGEAALCRASGPNIAPLSSRSWLSGLPDDLLVAQVPL</sequence>
<dbReference type="AlphaFoldDB" id="A0A0S4KLP2"/>
<dbReference type="Gene3D" id="1.10.506.10">
    <property type="entry name" value="GTPase Activation - p120gap, domain 1"/>
    <property type="match status" value="1"/>
</dbReference>
<dbReference type="InterPro" id="IPR008936">
    <property type="entry name" value="Rho_GTPase_activation_prot"/>
</dbReference>
<dbReference type="OrthoDB" id="241661at2759"/>
<reference evidence="4" key="1">
    <citation type="submission" date="2015-09" db="EMBL/GenBank/DDBJ databases">
        <authorList>
            <consortium name="Pathogen Informatics"/>
        </authorList>
    </citation>
    <scope>NUCLEOTIDE SEQUENCE [LARGE SCALE GENOMIC DNA]</scope>
    <source>
        <strain evidence="4">Lake Konstanz</strain>
    </source>
</reference>
<evidence type="ECO:0000313" key="4">
    <source>
        <dbReference type="Proteomes" id="UP000051952"/>
    </source>
</evidence>
<proteinExistence type="predicted"/>
<feature type="region of interest" description="Disordered" evidence="1">
    <location>
        <begin position="422"/>
        <end position="442"/>
    </location>
</feature>
<dbReference type="InterPro" id="IPR001936">
    <property type="entry name" value="RasGAP_dom"/>
</dbReference>
<dbReference type="Proteomes" id="UP000051952">
    <property type="component" value="Unassembled WGS sequence"/>
</dbReference>
<feature type="compositionally biased region" description="Basic and acidic residues" evidence="1">
    <location>
        <begin position="771"/>
        <end position="780"/>
    </location>
</feature>
<keyword evidence="4" id="KW-1185">Reference proteome</keyword>
<dbReference type="SUPFAM" id="SSF48350">
    <property type="entry name" value="GTPase activation domain, GAP"/>
    <property type="match status" value="1"/>
</dbReference>
<protein>
    <recommendedName>
        <fullName evidence="2">Ras-GAP domain-containing protein</fullName>
    </recommendedName>
</protein>
<organism evidence="3 4">
    <name type="scientific">Bodo saltans</name>
    <name type="common">Flagellated protozoan</name>
    <dbReference type="NCBI Taxonomy" id="75058"/>
    <lineage>
        <taxon>Eukaryota</taxon>
        <taxon>Discoba</taxon>
        <taxon>Euglenozoa</taxon>
        <taxon>Kinetoplastea</taxon>
        <taxon>Metakinetoplastina</taxon>
        <taxon>Eubodonida</taxon>
        <taxon>Bodonidae</taxon>
        <taxon>Bodo</taxon>
    </lineage>
</organism>
<dbReference type="VEuPathDB" id="TriTrypDB:BSAL_45000"/>